<keyword evidence="4" id="KW-0540">Nuclease</keyword>
<dbReference type="CDD" id="cd09276">
    <property type="entry name" value="Rnase_HI_RT_non_LTR"/>
    <property type="match status" value="1"/>
</dbReference>
<evidence type="ECO:0000256" key="1">
    <source>
        <dbReference type="ARBA" id="ARBA00000077"/>
    </source>
</evidence>
<dbReference type="GO" id="GO:0003676">
    <property type="term" value="F:nucleic acid binding"/>
    <property type="evidence" value="ECO:0007669"/>
    <property type="project" value="InterPro"/>
</dbReference>
<dbReference type="OrthoDB" id="7701141at2759"/>
<dbReference type="PANTHER" id="PTHR10642:SF26">
    <property type="entry name" value="RIBONUCLEASE H1"/>
    <property type="match status" value="1"/>
</dbReference>
<dbReference type="GeneID" id="116417020"/>
<dbReference type="Proteomes" id="UP000002358">
    <property type="component" value="Unassembled WGS sequence"/>
</dbReference>
<dbReference type="EnsemblMetazoa" id="XM_031928051">
    <property type="protein sequence ID" value="XP_031783911"/>
    <property type="gene ID" value="LOC116417020"/>
</dbReference>
<proteinExistence type="inferred from homology"/>
<dbReference type="RefSeq" id="XP_031783911.1">
    <property type="nucleotide sequence ID" value="XM_031928051.1"/>
</dbReference>
<evidence type="ECO:0000256" key="4">
    <source>
        <dbReference type="ARBA" id="ARBA00022722"/>
    </source>
</evidence>
<feature type="domain" description="RNase H type-1" evidence="8">
    <location>
        <begin position="49"/>
        <end position="155"/>
    </location>
</feature>
<dbReference type="SUPFAM" id="SSF53098">
    <property type="entry name" value="Ribonuclease H-like"/>
    <property type="match status" value="1"/>
</dbReference>
<dbReference type="AlphaFoldDB" id="A0A7M7Q9N2"/>
<evidence type="ECO:0000256" key="7">
    <source>
        <dbReference type="ARBA" id="ARBA00022801"/>
    </source>
</evidence>
<comment type="similarity">
    <text evidence="2">Belongs to the RNase H family.</text>
</comment>
<name>A0A7M7Q9N2_NASVI</name>
<evidence type="ECO:0000256" key="6">
    <source>
        <dbReference type="ARBA" id="ARBA00022759"/>
    </source>
</evidence>
<reference evidence="9" key="1">
    <citation type="submission" date="2021-01" db="UniProtKB">
        <authorList>
            <consortium name="EnsemblMetazoa"/>
        </authorList>
    </citation>
    <scope>IDENTIFICATION</scope>
</reference>
<dbReference type="PROSITE" id="PS50879">
    <property type="entry name" value="RNASE_H_1"/>
    <property type="match status" value="1"/>
</dbReference>
<keyword evidence="7" id="KW-0378">Hydrolase</keyword>
<dbReference type="GO" id="GO:0004523">
    <property type="term" value="F:RNA-DNA hybrid ribonuclease activity"/>
    <property type="evidence" value="ECO:0007669"/>
    <property type="project" value="UniProtKB-EC"/>
</dbReference>
<dbReference type="InterPro" id="IPR050092">
    <property type="entry name" value="RNase_H"/>
</dbReference>
<evidence type="ECO:0000256" key="3">
    <source>
        <dbReference type="ARBA" id="ARBA00012180"/>
    </source>
</evidence>
<organism evidence="9 10">
    <name type="scientific">Nasonia vitripennis</name>
    <name type="common">Parasitic wasp</name>
    <dbReference type="NCBI Taxonomy" id="7425"/>
    <lineage>
        <taxon>Eukaryota</taxon>
        <taxon>Metazoa</taxon>
        <taxon>Ecdysozoa</taxon>
        <taxon>Arthropoda</taxon>
        <taxon>Hexapoda</taxon>
        <taxon>Insecta</taxon>
        <taxon>Pterygota</taxon>
        <taxon>Neoptera</taxon>
        <taxon>Endopterygota</taxon>
        <taxon>Hymenoptera</taxon>
        <taxon>Apocrita</taxon>
        <taxon>Proctotrupomorpha</taxon>
        <taxon>Chalcidoidea</taxon>
        <taxon>Pteromalidae</taxon>
        <taxon>Pteromalinae</taxon>
        <taxon>Nasonia</taxon>
    </lineage>
</organism>
<dbReference type="PANTHER" id="PTHR10642">
    <property type="entry name" value="RIBONUCLEASE H1"/>
    <property type="match status" value="1"/>
</dbReference>
<evidence type="ECO:0000313" key="10">
    <source>
        <dbReference type="Proteomes" id="UP000002358"/>
    </source>
</evidence>
<dbReference type="GO" id="GO:0046872">
    <property type="term" value="F:metal ion binding"/>
    <property type="evidence" value="ECO:0007669"/>
    <property type="project" value="UniProtKB-KW"/>
</dbReference>
<dbReference type="EC" id="3.1.26.4" evidence="3"/>
<dbReference type="Gene3D" id="3.30.420.10">
    <property type="entry name" value="Ribonuclease H-like superfamily/Ribonuclease H"/>
    <property type="match status" value="1"/>
</dbReference>
<evidence type="ECO:0000259" key="8">
    <source>
        <dbReference type="PROSITE" id="PS50879"/>
    </source>
</evidence>
<keyword evidence="5" id="KW-0479">Metal-binding</keyword>
<comment type="catalytic activity">
    <reaction evidence="1">
        <text>Endonucleolytic cleavage to 5'-phosphomonoester.</text>
        <dbReference type="EC" id="3.1.26.4"/>
    </reaction>
</comment>
<keyword evidence="6" id="KW-0255">Endonuclease</keyword>
<evidence type="ECO:0000256" key="5">
    <source>
        <dbReference type="ARBA" id="ARBA00022723"/>
    </source>
</evidence>
<dbReference type="SMR" id="A0A7M7Q9N2"/>
<accession>A0A7M7Q9N2</accession>
<dbReference type="GO" id="GO:0043137">
    <property type="term" value="P:DNA replication, removal of RNA primer"/>
    <property type="evidence" value="ECO:0007669"/>
    <property type="project" value="TreeGrafter"/>
</dbReference>
<dbReference type="InterPro" id="IPR036397">
    <property type="entry name" value="RNaseH_sf"/>
</dbReference>
<evidence type="ECO:0000313" key="9">
    <source>
        <dbReference type="EnsemblMetazoa" id="XP_031783911"/>
    </source>
</evidence>
<dbReference type="KEGG" id="nvi:116417020"/>
<dbReference type="Pfam" id="PF00075">
    <property type="entry name" value="RNase_H"/>
    <property type="match status" value="1"/>
</dbReference>
<evidence type="ECO:0000256" key="2">
    <source>
        <dbReference type="ARBA" id="ARBA00005300"/>
    </source>
</evidence>
<dbReference type="InParanoid" id="A0A7M7Q9N2"/>
<protein>
    <recommendedName>
        <fullName evidence="3">ribonuclease H</fullName>
        <ecNumber evidence="3">3.1.26.4</ecNumber>
    </recommendedName>
</protein>
<dbReference type="InterPro" id="IPR012337">
    <property type="entry name" value="RNaseH-like_sf"/>
</dbReference>
<sequence>MKEMGKLSKYLKPLLTQQTDYTVTYLSFKENIKITIPTKEDWEQNSIIKEDEISIFTDFSKTIKECLQAEILAIEKAARLAQLNDGAPMKVTIYTDSQAALKTLASKLTRSKAVMSCREALSWIRNSEVGLCWVPGHNSVEGNIKADELAKLGAEKDSSKAISHPLPTINVIKTTIDRVIEVIHSERWRTQDDCTITGVVTGHCAVGVNLKRWGKTKDNFCRECCDEEETISDLLCHCPALESKRHNTLGHSFLVEQDEAAGMDIGKITNFAKSWKCFQQK</sequence>
<keyword evidence="10" id="KW-1185">Reference proteome</keyword>
<dbReference type="InterPro" id="IPR002156">
    <property type="entry name" value="RNaseH_domain"/>
</dbReference>